<gene>
    <name evidence="2" type="ORF">HMPREF0381_0818</name>
</gene>
<dbReference type="AlphaFoldDB" id="E6LLI3"/>
<reference evidence="2 3" key="1">
    <citation type="submission" date="2010-12" db="EMBL/GenBank/DDBJ databases">
        <authorList>
            <person name="Muzny D."/>
            <person name="Qin X."/>
            <person name="Deng J."/>
            <person name="Jiang H."/>
            <person name="Liu Y."/>
            <person name="Qu J."/>
            <person name="Song X.-Z."/>
            <person name="Zhang L."/>
            <person name="Thornton R."/>
            <person name="Coyle M."/>
            <person name="Francisco L."/>
            <person name="Jackson L."/>
            <person name="Javaid M."/>
            <person name="Korchina V."/>
            <person name="Kovar C."/>
            <person name="Mata R."/>
            <person name="Mathew T."/>
            <person name="Ngo R."/>
            <person name="Nguyen L."/>
            <person name="Nguyen N."/>
            <person name="Okwuonu G."/>
            <person name="Ongeri F."/>
            <person name="Pham C."/>
            <person name="Simmons D."/>
            <person name="Wilczek-Boney K."/>
            <person name="Hale W."/>
            <person name="Jakkamsetti A."/>
            <person name="Pham P."/>
            <person name="Ruth R."/>
            <person name="San Lucas F."/>
            <person name="Warren J."/>
            <person name="Zhang J."/>
            <person name="Zhao Z."/>
            <person name="Zhou C."/>
            <person name="Zhu D."/>
            <person name="Lee S."/>
            <person name="Bess C."/>
            <person name="Blankenburg K."/>
            <person name="Forbes L."/>
            <person name="Fu Q."/>
            <person name="Gubbala S."/>
            <person name="Hirani K."/>
            <person name="Jayaseelan J.C."/>
            <person name="Lara F."/>
            <person name="Munidasa M."/>
            <person name="Palculict T."/>
            <person name="Patil S."/>
            <person name="Pu L.-L."/>
            <person name="Saada N."/>
            <person name="Tang L."/>
            <person name="Weissenberger G."/>
            <person name="Zhu Y."/>
            <person name="Hemphill L."/>
            <person name="Shang Y."/>
            <person name="Youmans B."/>
            <person name="Ayvaz T."/>
            <person name="Ross M."/>
            <person name="Santibanez J."/>
            <person name="Aqrawi P."/>
            <person name="Gross S."/>
            <person name="Joshi V."/>
            <person name="Fowler G."/>
            <person name="Nazareth L."/>
            <person name="Reid J."/>
            <person name="Worley K."/>
            <person name="Petrosino J."/>
            <person name="Highlander S."/>
            <person name="Gibbs R."/>
        </authorList>
    </citation>
    <scope>NUCLEOTIDE SEQUENCE [LARGE SCALE GENOMIC DNA]</scope>
    <source>
        <strain evidence="2 3">DSM 3986</strain>
    </source>
</reference>
<protein>
    <submittedName>
        <fullName evidence="2">Uncharacterized protein</fullName>
    </submittedName>
</protein>
<dbReference type="HOGENOM" id="CLU_2287835_0_0_9"/>
<sequence>MSKTQIVWRYSNIELLFNVIENANSDIEELMSEIREQNRLLCESMSGSSKESFESSYLKLHSHMIKLRIELESLVAKGRDAVRLTKEQDEKIAGKIGKRKG</sequence>
<evidence type="ECO:0000313" key="3">
    <source>
        <dbReference type="Proteomes" id="UP000003434"/>
    </source>
</evidence>
<organism evidence="2 3">
    <name type="scientific">Lachnoanaerobaculum saburreum DSM 3986</name>
    <dbReference type="NCBI Taxonomy" id="887325"/>
    <lineage>
        <taxon>Bacteria</taxon>
        <taxon>Bacillati</taxon>
        <taxon>Bacillota</taxon>
        <taxon>Clostridia</taxon>
        <taxon>Lachnospirales</taxon>
        <taxon>Lachnospiraceae</taxon>
        <taxon>Lachnoanaerobaculum</taxon>
    </lineage>
</organism>
<dbReference type="EMBL" id="AEPW01000028">
    <property type="protein sequence ID" value="EFU77309.1"/>
    <property type="molecule type" value="Genomic_DNA"/>
</dbReference>
<name>E6LLI3_9FIRM</name>
<dbReference type="Proteomes" id="UP000003434">
    <property type="component" value="Unassembled WGS sequence"/>
</dbReference>
<evidence type="ECO:0000256" key="1">
    <source>
        <dbReference type="SAM" id="Coils"/>
    </source>
</evidence>
<proteinExistence type="predicted"/>
<dbReference type="RefSeq" id="WP_008750587.1">
    <property type="nucleotide sequence ID" value="NZ_GL622296.1"/>
</dbReference>
<comment type="caution">
    <text evidence="2">The sequence shown here is derived from an EMBL/GenBank/DDBJ whole genome shotgun (WGS) entry which is preliminary data.</text>
</comment>
<feature type="coiled-coil region" evidence="1">
    <location>
        <begin position="13"/>
        <end position="40"/>
    </location>
</feature>
<dbReference type="InterPro" id="IPR036689">
    <property type="entry name" value="ESAT-6-like_sf"/>
</dbReference>
<keyword evidence="1" id="KW-0175">Coiled coil</keyword>
<dbReference type="eggNOG" id="ENOG5033YE2">
    <property type="taxonomic scope" value="Bacteria"/>
</dbReference>
<evidence type="ECO:0000313" key="2">
    <source>
        <dbReference type="EMBL" id="EFU77309.1"/>
    </source>
</evidence>
<dbReference type="SUPFAM" id="SSF140453">
    <property type="entry name" value="EsxAB dimer-like"/>
    <property type="match status" value="1"/>
</dbReference>
<dbReference type="Gene3D" id="1.10.287.1060">
    <property type="entry name" value="ESAT-6-like"/>
    <property type="match status" value="1"/>
</dbReference>
<accession>E6LLI3</accession>